<evidence type="ECO:0000313" key="2">
    <source>
        <dbReference type="EMBL" id="AXC43180.1"/>
    </source>
</evidence>
<proteinExistence type="predicted"/>
<keyword evidence="3" id="KW-1185">Reference proteome</keyword>
<evidence type="ECO:0000256" key="1">
    <source>
        <dbReference type="SAM" id="Phobius"/>
    </source>
</evidence>
<feature type="transmembrane region" description="Helical" evidence="1">
    <location>
        <begin position="33"/>
        <end position="52"/>
    </location>
</feature>
<accession>A0A2Z5HTB6</accession>
<dbReference type="GeneID" id="54997040"/>
<keyword evidence="1" id="KW-1133">Transmembrane helix</keyword>
<dbReference type="Proteomes" id="UP000252267">
    <property type="component" value="Segment"/>
</dbReference>
<sequence>MIMFLLAMYLVVTTVLVQKYHTWTIKNVAKVALFIIPVPVLIVALALTMIAGKITKTNVKRIIDEIQQSSDLIEDILKDEA</sequence>
<dbReference type="RefSeq" id="YP_009806185.1">
    <property type="nucleotide sequence ID" value="NC_048013.1"/>
</dbReference>
<dbReference type="KEGG" id="vg:54997040"/>
<protein>
    <submittedName>
        <fullName evidence="2">Uncharacterized protein</fullName>
    </submittedName>
</protein>
<name>A0A2Z5HTB6_9CAUD</name>
<keyword evidence="1" id="KW-0812">Transmembrane</keyword>
<reference evidence="3" key="1">
    <citation type="submission" date="2018-05" db="EMBL/GenBank/DDBJ databases">
        <title>Host range determinants of Salmonella infecting bacteriophages.</title>
        <authorList>
            <person name="Gencay Y.E."/>
        </authorList>
    </citation>
    <scope>NUCLEOTIDE SEQUENCE [LARGE SCALE GENOMIC DNA]</scope>
</reference>
<dbReference type="EMBL" id="MH370375">
    <property type="protein sequence ID" value="AXC43180.1"/>
    <property type="molecule type" value="Genomic_DNA"/>
</dbReference>
<organism evidence="2 3">
    <name type="scientific">Salmonella phage S124</name>
    <dbReference type="NCBI Taxonomy" id="2231351"/>
    <lineage>
        <taxon>Viruses</taxon>
        <taxon>Duplodnaviria</taxon>
        <taxon>Heunggongvirae</taxon>
        <taxon>Uroviricota</taxon>
        <taxon>Caudoviricetes</taxon>
        <taxon>Demerecviridae</taxon>
        <taxon>Markadamsvirinae</taxon>
        <taxon>Epseptimavirus</taxon>
        <taxon>Epseptimavirus S124</taxon>
    </lineage>
</organism>
<dbReference type="Pfam" id="PF24226">
    <property type="entry name" value="DUF7442"/>
    <property type="match status" value="1"/>
</dbReference>
<keyword evidence="1" id="KW-0472">Membrane</keyword>
<evidence type="ECO:0000313" key="3">
    <source>
        <dbReference type="Proteomes" id="UP000252267"/>
    </source>
</evidence>
<dbReference type="InterPro" id="IPR055865">
    <property type="entry name" value="Phage_memb_DUF7442"/>
</dbReference>